<gene>
    <name evidence="8" type="ORF">HPB52_012601</name>
</gene>
<dbReference type="Pfam" id="PF00094">
    <property type="entry name" value="VWD"/>
    <property type="match status" value="1"/>
</dbReference>
<keyword evidence="4" id="KW-0325">Glycoprotein</keyword>
<dbReference type="PANTHER" id="PTHR23345">
    <property type="entry name" value="VITELLOGENIN-RELATED"/>
    <property type="match status" value="1"/>
</dbReference>
<evidence type="ECO:0000256" key="5">
    <source>
        <dbReference type="PROSITE-ProRule" id="PRU00557"/>
    </source>
</evidence>
<dbReference type="Pfam" id="PF09172">
    <property type="entry name" value="Vit_open_b-sht"/>
    <property type="match status" value="1"/>
</dbReference>
<evidence type="ECO:0000256" key="3">
    <source>
        <dbReference type="ARBA" id="ARBA00023157"/>
    </source>
</evidence>
<organism evidence="8 9">
    <name type="scientific">Rhipicephalus sanguineus</name>
    <name type="common">Brown dog tick</name>
    <name type="synonym">Ixodes sanguineus</name>
    <dbReference type="NCBI Taxonomy" id="34632"/>
    <lineage>
        <taxon>Eukaryota</taxon>
        <taxon>Metazoa</taxon>
        <taxon>Ecdysozoa</taxon>
        <taxon>Arthropoda</taxon>
        <taxon>Chelicerata</taxon>
        <taxon>Arachnida</taxon>
        <taxon>Acari</taxon>
        <taxon>Parasitiformes</taxon>
        <taxon>Ixodida</taxon>
        <taxon>Ixodoidea</taxon>
        <taxon>Ixodidae</taxon>
        <taxon>Rhipicephalinae</taxon>
        <taxon>Rhipicephalus</taxon>
        <taxon>Rhipicephalus</taxon>
    </lineage>
</organism>
<dbReference type="InterPro" id="IPR011030">
    <property type="entry name" value="Lipovitellin_superhlx_dom"/>
</dbReference>
<dbReference type="InterPro" id="IPR001747">
    <property type="entry name" value="Vitellogenin_N"/>
</dbReference>
<dbReference type="PROSITE" id="PS51211">
    <property type="entry name" value="VITELLOGENIN"/>
    <property type="match status" value="1"/>
</dbReference>
<keyword evidence="3" id="KW-1015">Disulfide bond</keyword>
<evidence type="ECO:0000313" key="8">
    <source>
        <dbReference type="EMBL" id="KAH7935693.1"/>
    </source>
</evidence>
<evidence type="ECO:0000259" key="7">
    <source>
        <dbReference type="PROSITE" id="PS51233"/>
    </source>
</evidence>
<dbReference type="InterPro" id="IPR015819">
    <property type="entry name" value="Lipid_transp_b-sht_shell"/>
</dbReference>
<sequence length="3200" mass="359697">MTTQQTILYTYVGENRIENQDAQHHVQVKANVEVGVISPCIFSFKLADVDLQGVSVANRYAFKEALERHPMTVYIEDGIVGEIRHDPEELPWALNVKRAIISMMQIPRTALDANSIVSETDVFGTCETRYTPGNVGRTGGTVTKSKSLATCFGRFGSSLPIIYTPYESKASPFQTIPMTNGSFVCQQTVDANRWITKAECKEQEYLHLAARGLREQTTVTSTGVLIMQQIFPSVKPIPALPIIKFMMEMVEILVGMMDNVVYMVGVMVDIVGPLVGVLGKLVVWWTLGGRNGWVVETRSWWVVEQLVGVLGGCRDASCLVGDPVGKVETVNVRSTLKFDHSVTRAEKTEPKEVIGLLRDLCRSSHEDIRPEASGIFARLVAALRGLPPQALRQIYSKVSAGELCFDKKIEYLFLDALPLVGTEASLKLTVELMNKAEHADRSTAWIAGISSISYPTEGMISTLAPLVKKARAPRSAILAVTSLAHVFCRDYHGNCDDVPAIRELQSSLIKQLGFKCRADDAAARNRVITALKGFGNLGYYGEGINTIIECAISGSSPLPVRIAAIQATRRSCAPEMHPKLMELMKTPSEDVEIRIASYLAVMNCPTMQDIMDIKKMLEKEEINQVGSFIWSHLKNLQNTESPTKMAVRSLVSGIYVPGKFDSDARKSSQNIEWSELSEKYNVGGTAEANVVYSPKSFIPRSIDLNLTVDLFSHSINIFEVGGRAEGYDHMLESLLAPKSHLRRTNEVDSFWNRLGRSRRAASAKNTKVDIFDDKVNIRKANEPSGSLYFRMFGNELSWFELPTMDDIANFMNGIQTNSWLDEIMSKKQNDIARSAMLVDTTVTVPTVTGFPFRVDLKATVTGGLKTDGQINLANAPNDMLIEGFIKPSASIDMSGLMSIDAGVAKRGIRILSTMHTSTALDGKIEIKPTGEMNFKYNMRNDKQEILNMKTEIYSVEAETETPLMAPSVKEFNGCTQTLSKALGLSICARGKVPKPFFNYKGLNLPFDFSIVLQKNDLAMEGYEIKMKYPMDTASPNLFYQFIFDTPGSAIQRKHIIELAINRPADGEGTMNFLYHCPMKKITVSTSLQTHSSPAHAMLEARVDDSRRYFIKLDVPYGQSPNSVYFEPRLEMGCPATQPFLLQGRIDGNPSEFSMNLQSNMPAEKPVFLRAVMSKDEKKVQVDLSTRIPMLEMSFNSQSTKPQESTVVTAATLEYQWSGQRKHTAKLNAKTKNLSTEHMAKSAINAEMQFSEFPEYNWKLITDFQKAPGAQHNEHDIKLWWGENFGEDQRHIHVLTISKQDGEYGQGSKGSSEGRLVILAPVWDIDFNGFFNAMLDQQEVSKGTFNGEFQSHGERVMQIEMNHNLESRSPLRLFLNARVETRHFRFLYSDQLEERNPNQYVGRTNVEWGREGKSIATEYVVMSRQGADSSLHDVEYKISYPGMRMPAVHRTKIRTTRGTLDATSSTEVNGENFVLISVQNTPKLKEFRFESTLLRTKLSKATKAQSAIYVAELRPRFATIKAFVATMQIKGNSKNNAEVQAELLWDADRYPDRKMRFSSSHVKISTDGHPAFRYSATFQYCNDLSITAGGTYNEDLAQGPFAIELGMGGTHLTPRTISLSYTRRETSANVLFGYTRAGADQLRIEYNRNEDHAAQQFDVSATSVHPELNGKRLTIVRSLEGPTSFKIQYEHSANEIYGFELTDSSGGNRINTNLKIRTPHQRYASQEFRLTGDYSLARTNLVFEAYTQSQMECRITFNYELTGNTAFATSLGLENTQGGFRNAKVSLRLTRSPETTEGQLLVEHNDRVELELTGNVRTQSASNFDGRIALRSPSVQDFEVMVSSRSSSPLNGVFELKIIDQSNDPITATLTLSDRPREFTGRLDLSGWLFQRRPYLQVERKIPEAEHRVYTLTVGDANSEEVLVADTARRGDVRVTTFKYQPRDRPQDWASLTIEKNDWNPQHEMLIVTVEPKANIKTSFDYLYLITKGALKSKFIWTLDDLKLGYDLKSKAEGEHAYNSLLKILYLRREIDVHNHYAHTPDSMELSTRILLNAVMMPDRALEMTYKHNRIPNGWEATAVVRHPTFSNDITFNGQIQKDISESTPLLVSAQLQPGDASNKIYFNLAEKLNEITATNKSVHIHIHHEDRNLFDTSMTVYHTITPERPVFGGYYWSWNTQKQGSKRGHATLFIGRNGAARFDYDSILGKWTATGQSQRAPNGDETVDVLFQGEREQFRGRIIYNLRRYRFEGLTFDEQGQTSKSLEITASNSTRNAALKVEFSHFEDNNKMTDFSYSFEKRGDRAYRSKLFFPPEKMRAIQTAMNEVGAKISDIDISNFASDIADMAAVSGEYLDKNFISPLTNMLLDEFGEIMGEAVIALSDVLYESPFGELIAHVQRWVESLFKIVAEEMKTFIEELSRTVQSTAGFFGGGRGRRRRDVSQRWDELSDYVSRMIDDVRNAPIVRKVTCKVEDAAEYVTDKISEMMYRARRAVWDAVEAIKENPDYWSLESLIGELYEPGTYGANTEFWQNLQRSLRDSVTARDVAVLREADRKNGKYIVDFNLPTDLDSIRQSWHEWLAEEDDDAERRPKKSTDSEPDMVDYLSSMFQRKWMPPFDGQAMIIGHQHFVTFDGTMYSAAGDCTYLLSRDFVDGNFTVLLKYHPENPRVHGRVPKSIIVQLGQSYIEIFPDDGSMFLNGQAVELPLILEGGDVIARRVGDVITVEDEKALRVSCHLYYDVCTVKINGWYFGNTAGLLGTYNNERGDDLMKPKGQASACAVTSNVAQFVKKWETSRGCKGPVNVLSDQVAVDSEGYKLCEKYFKDDDSPLADGFWQESPESYFDLCLRHMATPGIEPRHAICNISMAYLLQLEKYSISANLPSECYECSLHGGVSIKFGDYVTWRGDNSAPRRPSSMDIVLVVEEDACHADVVRELDNTMRIVDKELLSAGFSNNRFALVGFGHGSGHNSMPHVRTARGSIFFESHNLPLATQKMRLDAPATSEGRPVNKDVFDAIRYASVLPFRANVAKAIIVIACADCKEEQSDLSYSDIQTQLLDHGITLHFVSDKRIEVRKSIIKGKGIYGLDADSVYGSKDVSQKMLLGQPDLRPQVAVAKDICIALAQEVHGSFFSSAMLRSDGKNWKTVFARRVAKALKPAKQYGGEEDYCERCECTHGADVRPHVVCRPCRPLRPKVPLALYTAED</sequence>
<dbReference type="SMART" id="SM01169">
    <property type="entry name" value="DUF1943"/>
    <property type="match status" value="1"/>
</dbReference>
<evidence type="ECO:0008006" key="10">
    <source>
        <dbReference type="Google" id="ProtNLM"/>
    </source>
</evidence>
<dbReference type="Gene3D" id="2.20.50.20">
    <property type="entry name" value="Lipovitellin. Chain A, domain 3"/>
    <property type="match status" value="1"/>
</dbReference>
<keyword evidence="2" id="KW-0758">Storage protein</keyword>
<dbReference type="VEuPathDB" id="VectorBase:RSAN_039655"/>
<dbReference type="Gene3D" id="1.25.10.20">
    <property type="entry name" value="Vitellinogen, superhelical"/>
    <property type="match status" value="1"/>
</dbReference>
<dbReference type="GO" id="GO:0005319">
    <property type="term" value="F:lipid transporter activity"/>
    <property type="evidence" value="ECO:0007669"/>
    <property type="project" value="InterPro"/>
</dbReference>
<dbReference type="Pfam" id="PF01347">
    <property type="entry name" value="Vitellogenin_N"/>
    <property type="match status" value="2"/>
</dbReference>
<evidence type="ECO:0000256" key="4">
    <source>
        <dbReference type="ARBA" id="ARBA00023180"/>
    </source>
</evidence>
<dbReference type="PANTHER" id="PTHR23345:SF15">
    <property type="entry name" value="VITELLOGENIN 1-RELATED"/>
    <property type="match status" value="1"/>
</dbReference>
<feature type="domain" description="Vitellogenin" evidence="6">
    <location>
        <begin position="1"/>
        <end position="702"/>
    </location>
</feature>
<dbReference type="InterPro" id="IPR050733">
    <property type="entry name" value="Vitellogenin/Apolipophorin"/>
</dbReference>
<dbReference type="PROSITE" id="PS51233">
    <property type="entry name" value="VWFD"/>
    <property type="match status" value="1"/>
</dbReference>
<keyword evidence="9" id="KW-1185">Reference proteome</keyword>
<reference evidence="8" key="1">
    <citation type="journal article" date="2020" name="Cell">
        <title>Large-Scale Comparative Analyses of Tick Genomes Elucidate Their Genetic Diversity and Vector Capacities.</title>
        <authorList>
            <consortium name="Tick Genome and Microbiome Consortium (TIGMIC)"/>
            <person name="Jia N."/>
            <person name="Wang J."/>
            <person name="Shi W."/>
            <person name="Du L."/>
            <person name="Sun Y."/>
            <person name="Zhan W."/>
            <person name="Jiang J.F."/>
            <person name="Wang Q."/>
            <person name="Zhang B."/>
            <person name="Ji P."/>
            <person name="Bell-Sakyi L."/>
            <person name="Cui X.M."/>
            <person name="Yuan T.T."/>
            <person name="Jiang B.G."/>
            <person name="Yang W.F."/>
            <person name="Lam T.T."/>
            <person name="Chang Q.C."/>
            <person name="Ding S.J."/>
            <person name="Wang X.J."/>
            <person name="Zhu J.G."/>
            <person name="Ruan X.D."/>
            <person name="Zhao L."/>
            <person name="Wei J.T."/>
            <person name="Ye R.Z."/>
            <person name="Que T.C."/>
            <person name="Du C.H."/>
            <person name="Zhou Y.H."/>
            <person name="Cheng J.X."/>
            <person name="Dai P.F."/>
            <person name="Guo W.B."/>
            <person name="Han X.H."/>
            <person name="Huang E.J."/>
            <person name="Li L.F."/>
            <person name="Wei W."/>
            <person name="Gao Y.C."/>
            <person name="Liu J.Z."/>
            <person name="Shao H.Z."/>
            <person name="Wang X."/>
            <person name="Wang C.C."/>
            <person name="Yang T.C."/>
            <person name="Huo Q.B."/>
            <person name="Li W."/>
            <person name="Chen H.Y."/>
            <person name="Chen S.E."/>
            <person name="Zhou L.G."/>
            <person name="Ni X.B."/>
            <person name="Tian J.H."/>
            <person name="Sheng Y."/>
            <person name="Liu T."/>
            <person name="Pan Y.S."/>
            <person name="Xia L.Y."/>
            <person name="Li J."/>
            <person name="Zhao F."/>
            <person name="Cao W.C."/>
        </authorList>
    </citation>
    <scope>NUCLEOTIDE SEQUENCE</scope>
    <source>
        <strain evidence="8">Rsan-2018</strain>
    </source>
</reference>
<feature type="domain" description="VWFD" evidence="7">
    <location>
        <begin position="2616"/>
        <end position="2795"/>
    </location>
</feature>
<evidence type="ECO:0000259" key="6">
    <source>
        <dbReference type="PROSITE" id="PS51211"/>
    </source>
</evidence>
<evidence type="ECO:0000256" key="1">
    <source>
        <dbReference type="ARBA" id="ARBA00022729"/>
    </source>
</evidence>
<protein>
    <recommendedName>
        <fullName evidence="10">Vitellogenin</fullName>
    </recommendedName>
</protein>
<dbReference type="InterPro" id="IPR001846">
    <property type="entry name" value="VWF_type-D"/>
</dbReference>
<dbReference type="SUPFAM" id="SSF56968">
    <property type="entry name" value="Lipovitellin-phosvitin complex, beta-sheet shell regions"/>
    <property type="match status" value="2"/>
</dbReference>
<proteinExistence type="predicted"/>
<reference evidence="8" key="2">
    <citation type="submission" date="2021-09" db="EMBL/GenBank/DDBJ databases">
        <authorList>
            <person name="Jia N."/>
            <person name="Wang J."/>
            <person name="Shi W."/>
            <person name="Du L."/>
            <person name="Sun Y."/>
            <person name="Zhan W."/>
            <person name="Jiang J."/>
            <person name="Wang Q."/>
            <person name="Zhang B."/>
            <person name="Ji P."/>
            <person name="Sakyi L.B."/>
            <person name="Cui X."/>
            <person name="Yuan T."/>
            <person name="Jiang B."/>
            <person name="Yang W."/>
            <person name="Lam T.T.-Y."/>
            <person name="Chang Q."/>
            <person name="Ding S."/>
            <person name="Wang X."/>
            <person name="Zhu J."/>
            <person name="Ruan X."/>
            <person name="Zhao L."/>
            <person name="Wei J."/>
            <person name="Que T."/>
            <person name="Du C."/>
            <person name="Cheng J."/>
            <person name="Dai P."/>
            <person name="Han X."/>
            <person name="Huang E."/>
            <person name="Gao Y."/>
            <person name="Liu J."/>
            <person name="Shao H."/>
            <person name="Ye R."/>
            <person name="Li L."/>
            <person name="Wei W."/>
            <person name="Wang X."/>
            <person name="Wang C."/>
            <person name="Huo Q."/>
            <person name="Li W."/>
            <person name="Guo W."/>
            <person name="Chen H."/>
            <person name="Chen S."/>
            <person name="Zhou L."/>
            <person name="Zhou L."/>
            <person name="Ni X."/>
            <person name="Tian J."/>
            <person name="Zhou Y."/>
            <person name="Sheng Y."/>
            <person name="Liu T."/>
            <person name="Pan Y."/>
            <person name="Xia L."/>
            <person name="Li J."/>
            <person name="Zhao F."/>
            <person name="Cao W."/>
        </authorList>
    </citation>
    <scope>NUCLEOTIDE SEQUENCE</scope>
    <source>
        <strain evidence="8">Rsan-2018</strain>
        <tissue evidence="8">Larvae</tissue>
    </source>
</reference>
<dbReference type="InterPro" id="IPR015255">
    <property type="entry name" value="Vitellinogen_open_b-sht"/>
</dbReference>
<dbReference type="Gene3D" id="2.20.80.10">
    <property type="entry name" value="Lipovitellin-phosvitin complex, chain A, domain 4"/>
    <property type="match status" value="1"/>
</dbReference>
<dbReference type="SMART" id="SM00216">
    <property type="entry name" value="VWD"/>
    <property type="match status" value="1"/>
</dbReference>
<dbReference type="InterPro" id="IPR015817">
    <property type="entry name" value="Vitellinogen_open_b-sht_sub1"/>
</dbReference>
<dbReference type="InterPro" id="IPR015816">
    <property type="entry name" value="Vitellinogen_b-sht_N"/>
</dbReference>
<dbReference type="EMBL" id="JABSTV010001255">
    <property type="protein sequence ID" value="KAH7935693.1"/>
    <property type="molecule type" value="Genomic_DNA"/>
</dbReference>
<name>A0A9D4PCB1_RHISA</name>
<evidence type="ECO:0000313" key="9">
    <source>
        <dbReference type="Proteomes" id="UP000821837"/>
    </source>
</evidence>
<keyword evidence="1" id="KW-0732">Signal</keyword>
<dbReference type="SMART" id="SM00638">
    <property type="entry name" value="LPD_N"/>
    <property type="match status" value="1"/>
</dbReference>
<comment type="caution">
    <text evidence="5">Lacks conserved residue(s) required for the propagation of feature annotation.</text>
</comment>
<accession>A0A9D4PCB1</accession>
<dbReference type="SUPFAM" id="SSF48431">
    <property type="entry name" value="Lipovitellin-phosvitin complex, superhelical domain"/>
    <property type="match status" value="1"/>
</dbReference>
<evidence type="ECO:0000256" key="2">
    <source>
        <dbReference type="ARBA" id="ARBA00022761"/>
    </source>
</evidence>
<comment type="caution">
    <text evidence="8">The sequence shown here is derived from an EMBL/GenBank/DDBJ whole genome shotgun (WGS) entry which is preliminary data.</text>
</comment>
<dbReference type="GO" id="GO:0045735">
    <property type="term" value="F:nutrient reservoir activity"/>
    <property type="evidence" value="ECO:0007669"/>
    <property type="project" value="UniProtKB-KW"/>
</dbReference>
<dbReference type="Proteomes" id="UP000821837">
    <property type="component" value="Unassembled WGS sequence"/>
</dbReference>
<dbReference type="Gene3D" id="2.30.230.10">
    <property type="entry name" value="Lipovitellin, beta-sheet shell regions, chain A"/>
    <property type="match status" value="1"/>
</dbReference>